<proteinExistence type="predicted"/>
<keyword evidence="4" id="KW-1185">Reference proteome</keyword>
<sequence length="102" mass="11399">MSRCRLHGHADTLEWLAARLLMLGCAFEVHDPPQLRACLRAAGARAVAAAGPEAGRRAAFRRGFPLDCCRGGHLFRWDGRPRRGTRPRIEPYVGQRRMAKPP</sequence>
<dbReference type="Proteomes" id="UP001499993">
    <property type="component" value="Unassembled WGS sequence"/>
</dbReference>
<dbReference type="InterPro" id="IPR057727">
    <property type="entry name" value="WCX_dom"/>
</dbReference>
<feature type="region of interest" description="Disordered" evidence="1">
    <location>
        <begin position="80"/>
        <end position="102"/>
    </location>
</feature>
<name>A0ABP9GH17_9ACTN</name>
<protein>
    <recommendedName>
        <fullName evidence="2">WCX domain-containing protein</fullName>
    </recommendedName>
</protein>
<dbReference type="Pfam" id="PF25583">
    <property type="entry name" value="WCX"/>
    <property type="match status" value="1"/>
</dbReference>
<gene>
    <name evidence="3" type="ORF">GCM10023224_21290</name>
</gene>
<dbReference type="RefSeq" id="WP_345556453.1">
    <property type="nucleotide sequence ID" value="NZ_BAABIK010000009.1"/>
</dbReference>
<feature type="domain" description="WCX" evidence="2">
    <location>
        <begin position="3"/>
        <end position="46"/>
    </location>
</feature>
<evidence type="ECO:0000313" key="3">
    <source>
        <dbReference type="EMBL" id="GAA4939514.1"/>
    </source>
</evidence>
<comment type="caution">
    <text evidence="3">The sequence shown here is derived from an EMBL/GenBank/DDBJ whole genome shotgun (WGS) entry which is preliminary data.</text>
</comment>
<organism evidence="3 4">
    <name type="scientific">Streptomonospora halophila</name>
    <dbReference type="NCBI Taxonomy" id="427369"/>
    <lineage>
        <taxon>Bacteria</taxon>
        <taxon>Bacillati</taxon>
        <taxon>Actinomycetota</taxon>
        <taxon>Actinomycetes</taxon>
        <taxon>Streptosporangiales</taxon>
        <taxon>Nocardiopsidaceae</taxon>
        <taxon>Streptomonospora</taxon>
    </lineage>
</organism>
<evidence type="ECO:0000259" key="2">
    <source>
        <dbReference type="Pfam" id="PF25583"/>
    </source>
</evidence>
<accession>A0ABP9GH17</accession>
<evidence type="ECO:0000256" key="1">
    <source>
        <dbReference type="SAM" id="MobiDB-lite"/>
    </source>
</evidence>
<dbReference type="EMBL" id="BAABIK010000009">
    <property type="protein sequence ID" value="GAA4939514.1"/>
    <property type="molecule type" value="Genomic_DNA"/>
</dbReference>
<evidence type="ECO:0000313" key="4">
    <source>
        <dbReference type="Proteomes" id="UP001499993"/>
    </source>
</evidence>
<reference evidence="4" key="1">
    <citation type="journal article" date="2019" name="Int. J. Syst. Evol. Microbiol.">
        <title>The Global Catalogue of Microorganisms (GCM) 10K type strain sequencing project: providing services to taxonomists for standard genome sequencing and annotation.</title>
        <authorList>
            <consortium name="The Broad Institute Genomics Platform"/>
            <consortium name="The Broad Institute Genome Sequencing Center for Infectious Disease"/>
            <person name="Wu L."/>
            <person name="Ma J."/>
        </authorList>
    </citation>
    <scope>NUCLEOTIDE SEQUENCE [LARGE SCALE GENOMIC DNA]</scope>
    <source>
        <strain evidence="4">JCM 18123</strain>
    </source>
</reference>